<dbReference type="Proteomes" id="UP000444401">
    <property type="component" value="Unassembled WGS sequence"/>
</dbReference>
<dbReference type="SMART" id="SM00382">
    <property type="entry name" value="AAA"/>
    <property type="match status" value="1"/>
</dbReference>
<dbReference type="InterPro" id="IPR050334">
    <property type="entry name" value="Molybdenum_import_ModC"/>
</dbReference>
<dbReference type="SUPFAM" id="SSF52540">
    <property type="entry name" value="P-loop containing nucleoside triphosphate hydrolases"/>
    <property type="match status" value="1"/>
</dbReference>
<evidence type="ECO:0000313" key="4">
    <source>
        <dbReference type="EMBL" id="MXO67542.1"/>
    </source>
</evidence>
<accession>A0ABW9UUE7</accession>
<evidence type="ECO:0000313" key="5">
    <source>
        <dbReference type="Proteomes" id="UP000444401"/>
    </source>
</evidence>
<evidence type="ECO:0000259" key="3">
    <source>
        <dbReference type="PROSITE" id="PS50893"/>
    </source>
</evidence>
<organism evidence="4 5">
    <name type="scientific">Pelagerythrobacter marinus</name>
    <dbReference type="NCBI Taxonomy" id="538382"/>
    <lineage>
        <taxon>Bacteria</taxon>
        <taxon>Pseudomonadati</taxon>
        <taxon>Pseudomonadota</taxon>
        <taxon>Alphaproteobacteria</taxon>
        <taxon>Sphingomonadales</taxon>
        <taxon>Erythrobacteraceae</taxon>
        <taxon>Pelagerythrobacter</taxon>
    </lineage>
</organism>
<dbReference type="RefSeq" id="WP_160732189.1">
    <property type="nucleotide sequence ID" value="NZ_WTYO01000001.1"/>
</dbReference>
<evidence type="ECO:0000256" key="1">
    <source>
        <dbReference type="ARBA" id="ARBA00022741"/>
    </source>
</evidence>
<dbReference type="InterPro" id="IPR003439">
    <property type="entry name" value="ABC_transporter-like_ATP-bd"/>
</dbReference>
<dbReference type="Gene3D" id="3.40.50.300">
    <property type="entry name" value="P-loop containing nucleotide triphosphate hydrolases"/>
    <property type="match status" value="1"/>
</dbReference>
<dbReference type="PROSITE" id="PS00211">
    <property type="entry name" value="ABC_TRANSPORTER_1"/>
    <property type="match status" value="1"/>
</dbReference>
<keyword evidence="5" id="KW-1185">Reference proteome</keyword>
<sequence length="211" mass="22541">MSFDLALTYRAGEREREVTIATPARILAVTGPSGAGKTSLLDCLAGLRRPLAGRAAIGSRAIFDAGAGIDLPPEGRRAGYVFQDMRLFPHLTVRRNLAYGVPGGRRAPALPADWPGFGEVARLLDLGPLLDRRPATLSGGEARRVAIGRAILSRPAFLLLDEPLASLDPARAERTMAMIERIVARVTVPAVLVSHEEREVERLAGAVLPLA</sequence>
<dbReference type="PANTHER" id="PTHR43514:SF4">
    <property type="entry name" value="ABC TRANSPORTER I FAMILY MEMBER 10"/>
    <property type="match status" value="1"/>
</dbReference>
<keyword evidence="1" id="KW-0547">Nucleotide-binding</keyword>
<dbReference type="PROSITE" id="PS50893">
    <property type="entry name" value="ABC_TRANSPORTER_2"/>
    <property type="match status" value="1"/>
</dbReference>
<evidence type="ECO:0000256" key="2">
    <source>
        <dbReference type="ARBA" id="ARBA00022840"/>
    </source>
</evidence>
<dbReference type="InterPro" id="IPR003593">
    <property type="entry name" value="AAA+_ATPase"/>
</dbReference>
<proteinExistence type="predicted"/>
<keyword evidence="2 4" id="KW-0067">ATP-binding</keyword>
<gene>
    <name evidence="4" type="ORF">GRI72_01685</name>
</gene>
<comment type="caution">
    <text evidence="4">The sequence shown here is derived from an EMBL/GenBank/DDBJ whole genome shotgun (WGS) entry which is preliminary data.</text>
</comment>
<dbReference type="PANTHER" id="PTHR43514">
    <property type="entry name" value="ABC TRANSPORTER I FAMILY MEMBER 10"/>
    <property type="match status" value="1"/>
</dbReference>
<dbReference type="Pfam" id="PF00005">
    <property type="entry name" value="ABC_tran"/>
    <property type="match status" value="1"/>
</dbReference>
<feature type="domain" description="ABC transporter" evidence="3">
    <location>
        <begin position="1"/>
        <end position="211"/>
    </location>
</feature>
<protein>
    <submittedName>
        <fullName evidence="4">ATP-binding cassette domain-containing protein</fullName>
    </submittedName>
</protein>
<dbReference type="GO" id="GO:0005524">
    <property type="term" value="F:ATP binding"/>
    <property type="evidence" value="ECO:0007669"/>
    <property type="project" value="UniProtKB-KW"/>
</dbReference>
<dbReference type="InterPro" id="IPR017871">
    <property type="entry name" value="ABC_transporter-like_CS"/>
</dbReference>
<reference evidence="4 5" key="1">
    <citation type="submission" date="2019-12" db="EMBL/GenBank/DDBJ databases">
        <title>Genomic-based taxomic classification of the family Erythrobacteraceae.</title>
        <authorList>
            <person name="Xu L."/>
        </authorList>
    </citation>
    <scope>NUCLEOTIDE SEQUENCE [LARGE SCALE GENOMIC DNA]</scope>
    <source>
        <strain evidence="4 5">H32</strain>
    </source>
</reference>
<name>A0ABW9UUE7_9SPHN</name>
<dbReference type="InterPro" id="IPR027417">
    <property type="entry name" value="P-loop_NTPase"/>
</dbReference>
<dbReference type="EMBL" id="WTYO01000001">
    <property type="protein sequence ID" value="MXO67542.1"/>
    <property type="molecule type" value="Genomic_DNA"/>
</dbReference>